<dbReference type="Gene3D" id="1.10.150.240">
    <property type="entry name" value="Putative phosphatase, domain 2"/>
    <property type="match status" value="1"/>
</dbReference>
<dbReference type="Proteomes" id="UP000234857">
    <property type="component" value="Unassembled WGS sequence"/>
</dbReference>
<dbReference type="InterPro" id="IPR041492">
    <property type="entry name" value="HAD_2"/>
</dbReference>
<dbReference type="SUPFAM" id="SSF56784">
    <property type="entry name" value="HAD-like"/>
    <property type="match status" value="1"/>
</dbReference>
<dbReference type="SFLD" id="SFLDG01135">
    <property type="entry name" value="C1.5.6:_HAD__Beta-PGM__Phospha"/>
    <property type="match status" value="1"/>
</dbReference>
<dbReference type="InterPro" id="IPR036412">
    <property type="entry name" value="HAD-like_sf"/>
</dbReference>
<dbReference type="Gene3D" id="3.40.50.1000">
    <property type="entry name" value="HAD superfamily/HAD-like"/>
    <property type="match status" value="1"/>
</dbReference>
<gene>
    <name evidence="1" type="ORF">C0601_01725</name>
</gene>
<dbReference type="InterPro" id="IPR023214">
    <property type="entry name" value="HAD_sf"/>
</dbReference>
<dbReference type="Pfam" id="PF13419">
    <property type="entry name" value="HAD_2"/>
    <property type="match status" value="1"/>
</dbReference>
<dbReference type="EMBL" id="PKTG01000028">
    <property type="protein sequence ID" value="PLX19481.1"/>
    <property type="molecule type" value="Genomic_DNA"/>
</dbReference>
<reference evidence="1 2" key="1">
    <citation type="submission" date="2017-11" db="EMBL/GenBank/DDBJ databases">
        <title>Genome-resolved metagenomics identifies genetic mobility, metabolic interactions, and unexpected diversity in perchlorate-reducing communities.</title>
        <authorList>
            <person name="Barnum T.P."/>
            <person name="Figueroa I.A."/>
            <person name="Carlstrom C.I."/>
            <person name="Lucas L.N."/>
            <person name="Engelbrektson A.L."/>
            <person name="Coates J.D."/>
        </authorList>
    </citation>
    <scope>NUCLEOTIDE SEQUENCE [LARGE SCALE GENOMIC DNA]</scope>
    <source>
        <strain evidence="1">BM706</strain>
    </source>
</reference>
<dbReference type="InterPro" id="IPR006439">
    <property type="entry name" value="HAD-SF_hydro_IA"/>
</dbReference>
<dbReference type="AlphaFoldDB" id="A0A2N5ZLI5"/>
<dbReference type="NCBIfam" id="TIGR01509">
    <property type="entry name" value="HAD-SF-IA-v3"/>
    <property type="match status" value="1"/>
</dbReference>
<evidence type="ECO:0000313" key="2">
    <source>
        <dbReference type="Proteomes" id="UP000234857"/>
    </source>
</evidence>
<protein>
    <recommendedName>
        <fullName evidence="3">Haloacid dehalogenase</fullName>
    </recommendedName>
</protein>
<dbReference type="PANTHER" id="PTHR18901:SF38">
    <property type="entry name" value="PSEUDOURIDINE-5'-PHOSPHATASE"/>
    <property type="match status" value="1"/>
</dbReference>
<evidence type="ECO:0000313" key="1">
    <source>
        <dbReference type="EMBL" id="PLX19481.1"/>
    </source>
</evidence>
<dbReference type="PANTHER" id="PTHR18901">
    <property type="entry name" value="2-DEOXYGLUCOSE-6-PHOSPHATE PHOSPHATASE 2"/>
    <property type="match status" value="1"/>
</dbReference>
<accession>A0A2N5ZLI5</accession>
<dbReference type="SFLD" id="SFLDS00003">
    <property type="entry name" value="Haloacid_Dehalogenase"/>
    <property type="match status" value="1"/>
</dbReference>
<evidence type="ECO:0008006" key="3">
    <source>
        <dbReference type="Google" id="ProtNLM"/>
    </source>
</evidence>
<dbReference type="InterPro" id="IPR023198">
    <property type="entry name" value="PGP-like_dom2"/>
</dbReference>
<proteinExistence type="predicted"/>
<name>A0A2N5ZLI5_MUIH1</name>
<comment type="caution">
    <text evidence="1">The sequence shown here is derived from an EMBL/GenBank/DDBJ whole genome shotgun (WGS) entry which is preliminary data.</text>
</comment>
<sequence length="221" mass="25721">MKNINVIFFDMDGVLFNSEEIWHPLENEYLNKLTGNWSKEDMENVIGMHIKDIHEYIKQKFNIKLTFRDLDEKYLEMANFVYGKGVELFPGVMEFIKKIKKEHKVFLVSSSTRKWIDIASKRFEFNKCFDEIISGDDVYGKGKPLPDIYNLALDKANVSANEAVAIEDSYNGIISAKRAGIFTVGFYNGYNKMKTVKQAHIVIDSFENIDFIKEMINEKIR</sequence>
<organism evidence="1 2">
    <name type="scientific">Muiribacterium halophilum</name>
    <dbReference type="NCBI Taxonomy" id="2053465"/>
    <lineage>
        <taxon>Bacteria</taxon>
        <taxon>Candidatus Muiribacteriota</taxon>
        <taxon>Candidatus Muiribacteriia</taxon>
        <taxon>Candidatus Muiribacteriales</taxon>
        <taxon>Candidatus Muiribacteriaceae</taxon>
        <taxon>Candidatus Muiribacterium</taxon>
    </lineage>
</organism>
<dbReference type="SFLD" id="SFLDG01129">
    <property type="entry name" value="C1.5:_HAD__Beta-PGM__Phosphata"/>
    <property type="match status" value="1"/>
</dbReference>